<feature type="transmembrane region" description="Helical" evidence="2">
    <location>
        <begin position="106"/>
        <end position="123"/>
    </location>
</feature>
<feature type="domain" description="PPM-type phosphatase" evidence="3">
    <location>
        <begin position="266"/>
        <end position="462"/>
    </location>
</feature>
<gene>
    <name evidence="4" type="ORF">QWY31_00150</name>
</gene>
<feature type="transmembrane region" description="Helical" evidence="2">
    <location>
        <begin position="54"/>
        <end position="71"/>
    </location>
</feature>
<proteinExistence type="predicted"/>
<organism evidence="4 5">
    <name type="scientific">Shiella aurantiaca</name>
    <dbReference type="NCBI Taxonomy" id="3058365"/>
    <lineage>
        <taxon>Bacteria</taxon>
        <taxon>Pseudomonadati</taxon>
        <taxon>Bacteroidota</taxon>
        <taxon>Cytophagia</taxon>
        <taxon>Cytophagales</taxon>
        <taxon>Shiellaceae</taxon>
        <taxon>Shiella</taxon>
    </lineage>
</organism>
<evidence type="ECO:0000313" key="5">
    <source>
        <dbReference type="Proteomes" id="UP001168552"/>
    </source>
</evidence>
<accession>A0ABT8F0D0</accession>
<evidence type="ECO:0000256" key="1">
    <source>
        <dbReference type="ARBA" id="ARBA00022801"/>
    </source>
</evidence>
<dbReference type="Pfam" id="PF07228">
    <property type="entry name" value="SpoIIE"/>
    <property type="match status" value="1"/>
</dbReference>
<feature type="transmembrane region" description="Helical" evidence="2">
    <location>
        <begin position="128"/>
        <end position="145"/>
    </location>
</feature>
<dbReference type="InterPro" id="IPR001932">
    <property type="entry name" value="PPM-type_phosphatase-like_dom"/>
</dbReference>
<dbReference type="PANTHER" id="PTHR43156">
    <property type="entry name" value="STAGE II SPORULATION PROTEIN E-RELATED"/>
    <property type="match status" value="1"/>
</dbReference>
<name>A0ABT8F0D0_9BACT</name>
<feature type="transmembrane region" description="Helical" evidence="2">
    <location>
        <begin position="83"/>
        <end position="100"/>
    </location>
</feature>
<dbReference type="InterPro" id="IPR036457">
    <property type="entry name" value="PPM-type-like_dom_sf"/>
</dbReference>
<keyword evidence="2" id="KW-0472">Membrane</keyword>
<reference evidence="4" key="1">
    <citation type="submission" date="2023-06" db="EMBL/GenBank/DDBJ databases">
        <title>Cytophagales bacterium Strain LB-30, isolated from soil.</title>
        <authorList>
            <person name="Liu B."/>
        </authorList>
    </citation>
    <scope>NUCLEOTIDE SEQUENCE</scope>
    <source>
        <strain evidence="4">LB-30</strain>
    </source>
</reference>
<comment type="caution">
    <text evidence="4">The sequence shown here is derived from an EMBL/GenBank/DDBJ whole genome shotgun (WGS) entry which is preliminary data.</text>
</comment>
<protein>
    <submittedName>
        <fullName evidence="4">SpoIIE family protein phosphatase</fullName>
    </submittedName>
</protein>
<feature type="transmembrane region" description="Helical" evidence="2">
    <location>
        <begin position="160"/>
        <end position="181"/>
    </location>
</feature>
<sequence length="488" mass="55239">MRKILDFFLENPIRRKDDKTYRQARLIVTCALITALFDVFYTIISIIADFPQGVIALSLTCASYITNAFLFRTNVSNNILGNMYCAIFYVLIMVLGYYTGAIGNHSIILPWLTVVPAIALLLVNRMSAWTWLAICVAGFSALSLIDKENTPVFYNMEHDAILTVLLYSGLGLIALIINSVFEANKSMALTALELAHENIKDQNKELDKKNQKILSSINYSKRIQNAILPTDEKVKTIIPSSFIFFKPKDIVSGDFYWIEKRGSTSFIAAVDCTGHGVPGAFMSLIGNNILREIVSLNITSPNIILDRLHEGVTRVLQQHKTKNADGMDVSLCVFDEKTNTLEFSGAKNPLVYIEEDDLGKPQLIKLKGDSQCIGGAAKNRRPFTKHTLKIERPTFFYIFSDGLQDQFGGENCTKFMLSRMQELFLSIYTFDFEYQKQIIDKTLNDWIGLREKQIDDILVVGFKLEPTEVKTRYSTFTMSTTYHMVSNR</sequence>
<dbReference type="Proteomes" id="UP001168552">
    <property type="component" value="Unassembled WGS sequence"/>
</dbReference>
<feature type="transmembrane region" description="Helical" evidence="2">
    <location>
        <begin position="24"/>
        <end position="48"/>
    </location>
</feature>
<evidence type="ECO:0000259" key="3">
    <source>
        <dbReference type="Pfam" id="PF07228"/>
    </source>
</evidence>
<keyword evidence="2" id="KW-1133">Transmembrane helix</keyword>
<keyword evidence="5" id="KW-1185">Reference proteome</keyword>
<dbReference type="PANTHER" id="PTHR43156:SF9">
    <property type="entry name" value="HAMP DOMAIN-CONTAINING PROTEIN"/>
    <property type="match status" value="1"/>
</dbReference>
<evidence type="ECO:0000313" key="4">
    <source>
        <dbReference type="EMBL" id="MDN4163885.1"/>
    </source>
</evidence>
<dbReference type="InterPro" id="IPR052016">
    <property type="entry name" value="Bact_Sigma-Reg"/>
</dbReference>
<dbReference type="RefSeq" id="WP_320002414.1">
    <property type="nucleotide sequence ID" value="NZ_JAUHJS010000001.1"/>
</dbReference>
<keyword evidence="1" id="KW-0378">Hydrolase</keyword>
<dbReference type="Gene3D" id="3.60.40.10">
    <property type="entry name" value="PPM-type phosphatase domain"/>
    <property type="match status" value="1"/>
</dbReference>
<dbReference type="EMBL" id="JAUHJS010000001">
    <property type="protein sequence ID" value="MDN4163885.1"/>
    <property type="molecule type" value="Genomic_DNA"/>
</dbReference>
<evidence type="ECO:0000256" key="2">
    <source>
        <dbReference type="SAM" id="Phobius"/>
    </source>
</evidence>
<keyword evidence="2" id="KW-0812">Transmembrane</keyword>